<feature type="compositionally biased region" description="Low complexity" evidence="1">
    <location>
        <begin position="58"/>
        <end position="68"/>
    </location>
</feature>
<comment type="caution">
    <text evidence="2">The sequence shown here is derived from an EMBL/GenBank/DDBJ whole genome shotgun (WGS) entry which is preliminary data.</text>
</comment>
<gene>
    <name evidence="2" type="ORF">RRG08_009198</name>
</gene>
<proteinExistence type="predicted"/>
<name>A0AAE0Z9J4_9GAST</name>
<evidence type="ECO:0000313" key="3">
    <source>
        <dbReference type="Proteomes" id="UP001283361"/>
    </source>
</evidence>
<keyword evidence="3" id="KW-1185">Reference proteome</keyword>
<sequence>MLTNHFKENIKGLIPKCDYHKTICAWLVGTGPSSQPSAYDAHSPCSYGQSEEHATFLSSSPSDSPVSSAEDRRVKLIKRRRCEAERIPKRSRVDQRADDQGDDAVAVQLLDCRREDSRNILGVRQTRRHRPI</sequence>
<evidence type="ECO:0000256" key="1">
    <source>
        <dbReference type="SAM" id="MobiDB-lite"/>
    </source>
</evidence>
<dbReference type="Proteomes" id="UP001283361">
    <property type="component" value="Unassembled WGS sequence"/>
</dbReference>
<dbReference type="EMBL" id="JAWDGP010004435">
    <property type="protein sequence ID" value="KAK3764516.1"/>
    <property type="molecule type" value="Genomic_DNA"/>
</dbReference>
<evidence type="ECO:0000313" key="2">
    <source>
        <dbReference type="EMBL" id="KAK3764516.1"/>
    </source>
</evidence>
<feature type="region of interest" description="Disordered" evidence="1">
    <location>
        <begin position="32"/>
        <end position="72"/>
    </location>
</feature>
<reference evidence="2" key="1">
    <citation type="journal article" date="2023" name="G3 (Bethesda)">
        <title>A reference genome for the long-term kleptoplast-retaining sea slug Elysia crispata morphotype clarki.</title>
        <authorList>
            <person name="Eastman K.E."/>
            <person name="Pendleton A.L."/>
            <person name="Shaikh M.A."/>
            <person name="Suttiyut T."/>
            <person name="Ogas R."/>
            <person name="Tomko P."/>
            <person name="Gavelis G."/>
            <person name="Widhalm J.R."/>
            <person name="Wisecaver J.H."/>
        </authorList>
    </citation>
    <scope>NUCLEOTIDE SEQUENCE</scope>
    <source>
        <strain evidence="2">ECLA1</strain>
    </source>
</reference>
<dbReference type="AlphaFoldDB" id="A0AAE0Z9J4"/>
<protein>
    <submittedName>
        <fullName evidence="2">Uncharacterized protein</fullName>
    </submittedName>
</protein>
<organism evidence="2 3">
    <name type="scientific">Elysia crispata</name>
    <name type="common">lettuce slug</name>
    <dbReference type="NCBI Taxonomy" id="231223"/>
    <lineage>
        <taxon>Eukaryota</taxon>
        <taxon>Metazoa</taxon>
        <taxon>Spiralia</taxon>
        <taxon>Lophotrochozoa</taxon>
        <taxon>Mollusca</taxon>
        <taxon>Gastropoda</taxon>
        <taxon>Heterobranchia</taxon>
        <taxon>Euthyneura</taxon>
        <taxon>Panpulmonata</taxon>
        <taxon>Sacoglossa</taxon>
        <taxon>Placobranchoidea</taxon>
        <taxon>Plakobranchidae</taxon>
        <taxon>Elysia</taxon>
    </lineage>
</organism>
<accession>A0AAE0Z9J4</accession>